<evidence type="ECO:0000313" key="2">
    <source>
        <dbReference type="EMBL" id="KIX05522.1"/>
    </source>
</evidence>
<name>A0A0D2FTX4_9EURO</name>
<dbReference type="PANTHER" id="PTHR13282:SF6">
    <property type="entry name" value="PROTEIN FAM32A"/>
    <property type="match status" value="1"/>
</dbReference>
<dbReference type="Pfam" id="PF08555">
    <property type="entry name" value="FAM32A"/>
    <property type="match status" value="1"/>
</dbReference>
<dbReference type="STRING" id="1442369.A0A0D2FTX4"/>
<gene>
    <name evidence="2" type="ORF">Z518_06394</name>
</gene>
<dbReference type="OrthoDB" id="205403at2759"/>
<dbReference type="RefSeq" id="XP_013272658.1">
    <property type="nucleotide sequence ID" value="XM_013417204.1"/>
</dbReference>
<organism evidence="2 3">
    <name type="scientific">Rhinocladiella mackenziei CBS 650.93</name>
    <dbReference type="NCBI Taxonomy" id="1442369"/>
    <lineage>
        <taxon>Eukaryota</taxon>
        <taxon>Fungi</taxon>
        <taxon>Dikarya</taxon>
        <taxon>Ascomycota</taxon>
        <taxon>Pezizomycotina</taxon>
        <taxon>Eurotiomycetes</taxon>
        <taxon>Chaetothyriomycetidae</taxon>
        <taxon>Chaetothyriales</taxon>
        <taxon>Herpotrichiellaceae</taxon>
        <taxon>Rhinocladiella</taxon>
    </lineage>
</organism>
<evidence type="ECO:0008006" key="4">
    <source>
        <dbReference type="Google" id="ProtNLM"/>
    </source>
</evidence>
<dbReference type="PANTHER" id="PTHR13282">
    <property type="entry name" value="PROTEIN FAM32A"/>
    <property type="match status" value="1"/>
</dbReference>
<reference evidence="2 3" key="1">
    <citation type="submission" date="2015-01" db="EMBL/GenBank/DDBJ databases">
        <title>The Genome Sequence of Rhinocladiella mackenzie CBS 650.93.</title>
        <authorList>
            <consortium name="The Broad Institute Genomics Platform"/>
            <person name="Cuomo C."/>
            <person name="de Hoog S."/>
            <person name="Gorbushina A."/>
            <person name="Stielow B."/>
            <person name="Teixiera M."/>
            <person name="Abouelleil A."/>
            <person name="Chapman S.B."/>
            <person name="Priest M."/>
            <person name="Young S.K."/>
            <person name="Wortman J."/>
            <person name="Nusbaum C."/>
            <person name="Birren B."/>
        </authorList>
    </citation>
    <scope>NUCLEOTIDE SEQUENCE [LARGE SCALE GENOMIC DNA]</scope>
    <source>
        <strain evidence="2 3">CBS 650.93</strain>
    </source>
</reference>
<dbReference type="HOGENOM" id="CLU_098435_1_2_1"/>
<dbReference type="GeneID" id="25294465"/>
<dbReference type="Proteomes" id="UP000053617">
    <property type="component" value="Unassembled WGS sequence"/>
</dbReference>
<keyword evidence="3" id="KW-1185">Reference proteome</keyword>
<dbReference type="InterPro" id="IPR013865">
    <property type="entry name" value="FAM32A"/>
</dbReference>
<dbReference type="EMBL" id="KN847478">
    <property type="protein sequence ID" value="KIX05522.1"/>
    <property type="molecule type" value="Genomic_DNA"/>
</dbReference>
<evidence type="ECO:0000256" key="1">
    <source>
        <dbReference type="SAM" id="MobiDB-lite"/>
    </source>
</evidence>
<feature type="region of interest" description="Disordered" evidence="1">
    <location>
        <begin position="18"/>
        <end position="51"/>
    </location>
</feature>
<dbReference type="GO" id="GO:0005730">
    <property type="term" value="C:nucleolus"/>
    <property type="evidence" value="ECO:0007669"/>
    <property type="project" value="TreeGrafter"/>
</dbReference>
<dbReference type="VEuPathDB" id="FungiDB:Z518_06394"/>
<protein>
    <recommendedName>
        <fullName evidence="4">DUF1754-domain-containing protein</fullName>
    </recommendedName>
</protein>
<proteinExistence type="predicted"/>
<sequence>MAPGDYASIGSGKLKLKGVKDSKVDKKKKKKSKPKETDDGPGSAASAAEEDTFKDKSVVLRKFEYEDVKIAKEERRKMGLVDGEVVGSGAGIEEDEEREVVKTEAEKRYEEQRRKRLEERLKREGVKTHKERVEELNRYLSSLSEHHDMPRIGPG</sequence>
<dbReference type="AlphaFoldDB" id="A0A0D2FTX4"/>
<accession>A0A0D2FTX4</accession>
<evidence type="ECO:0000313" key="3">
    <source>
        <dbReference type="Proteomes" id="UP000053617"/>
    </source>
</evidence>